<gene>
    <name evidence="3" type="ORF">ETSY2_15460</name>
</gene>
<proteinExistence type="predicted"/>
<feature type="modified residue" description="4-aspartylphosphate" evidence="1">
    <location>
        <position position="47"/>
    </location>
</feature>
<dbReference type="Proteomes" id="UP000019140">
    <property type="component" value="Unassembled WGS sequence"/>
</dbReference>
<dbReference type="SUPFAM" id="SSF52540">
    <property type="entry name" value="P-loop containing nucleoside triphosphate hydrolases"/>
    <property type="match status" value="1"/>
</dbReference>
<dbReference type="EMBL" id="AZHX01000625">
    <property type="protein sequence ID" value="ETX06707.1"/>
    <property type="molecule type" value="Genomic_DNA"/>
</dbReference>
<dbReference type="GO" id="GO:0009898">
    <property type="term" value="C:cytoplasmic side of plasma membrane"/>
    <property type="evidence" value="ECO:0007669"/>
    <property type="project" value="TreeGrafter"/>
</dbReference>
<sequence length="370" mass="42413">MAARFAVELDIQDDKTRRDFASALTSMPDFRVLPPGSSDSPDLVVMDVQRSYRDVLERAALIRGHAPFAEIFVTALHIDADDLVKLFREHITDFVELPFKDQEFKQALDRFVKRREQTRLTRPQKSGKLINLMGTKGGIGTTTIAVNLAVSLKKHNRSKSVVLVDLDLQFGDVALFLDLKPAHSIIHVARNRERLLHSEFMEGVLTEHGEKDTKIHVLPSAKPNEDLSQLQPETVCETIEALTAMFDYVIVDSGHVIHEITDEMLNRFPSLYLVSTLHLPVYRNTDRFLSYLSHHEDIRIIINRYRSRYEEISVDDFARNYREVFFTLPNDYSTASIFLNQAKPIPYMSRWGKLAKAYRKLAAQVSSEKP</sequence>
<organism evidence="3 4">
    <name type="scientific">Candidatus Entotheonella gemina</name>
    <dbReference type="NCBI Taxonomy" id="1429439"/>
    <lineage>
        <taxon>Bacteria</taxon>
        <taxon>Pseudomonadati</taxon>
        <taxon>Nitrospinota/Tectimicrobiota group</taxon>
        <taxon>Candidatus Tectimicrobiota</taxon>
        <taxon>Candidatus Entotheonellia</taxon>
        <taxon>Candidatus Entotheonellales</taxon>
        <taxon>Candidatus Entotheonellaceae</taxon>
        <taxon>Candidatus Entotheonella</taxon>
    </lineage>
</organism>
<dbReference type="InterPro" id="IPR027417">
    <property type="entry name" value="P-loop_NTPase"/>
</dbReference>
<dbReference type="GO" id="GO:0005524">
    <property type="term" value="F:ATP binding"/>
    <property type="evidence" value="ECO:0007669"/>
    <property type="project" value="TreeGrafter"/>
</dbReference>
<keyword evidence="4" id="KW-1185">Reference proteome</keyword>
<name>W4MAN9_9BACT</name>
<dbReference type="PROSITE" id="PS50110">
    <property type="entry name" value="RESPONSE_REGULATORY"/>
    <property type="match status" value="1"/>
</dbReference>
<dbReference type="GO" id="GO:0005829">
    <property type="term" value="C:cytosol"/>
    <property type="evidence" value="ECO:0007669"/>
    <property type="project" value="TreeGrafter"/>
</dbReference>
<dbReference type="Gene3D" id="3.40.50.300">
    <property type="entry name" value="P-loop containing nucleotide triphosphate hydrolases"/>
    <property type="match status" value="1"/>
</dbReference>
<dbReference type="HOGENOM" id="CLU_033160_2_1_7"/>
<dbReference type="PATRIC" id="fig|1429439.4.peg.2626"/>
<evidence type="ECO:0000313" key="3">
    <source>
        <dbReference type="EMBL" id="ETX06707.1"/>
    </source>
</evidence>
<evidence type="ECO:0000313" key="4">
    <source>
        <dbReference type="Proteomes" id="UP000019140"/>
    </source>
</evidence>
<protein>
    <recommendedName>
        <fullName evidence="2">Response regulatory domain-containing protein</fullName>
    </recommendedName>
</protein>
<dbReference type="Pfam" id="PF13614">
    <property type="entry name" value="AAA_31"/>
    <property type="match status" value="1"/>
</dbReference>
<keyword evidence="1" id="KW-0597">Phosphoprotein</keyword>
<accession>W4MAN9</accession>
<dbReference type="GO" id="GO:0016887">
    <property type="term" value="F:ATP hydrolysis activity"/>
    <property type="evidence" value="ECO:0007669"/>
    <property type="project" value="TreeGrafter"/>
</dbReference>
<dbReference type="InterPro" id="IPR050625">
    <property type="entry name" value="ParA/MinD_ATPase"/>
</dbReference>
<dbReference type="InterPro" id="IPR025669">
    <property type="entry name" value="AAA_dom"/>
</dbReference>
<reference evidence="3 4" key="1">
    <citation type="journal article" date="2014" name="Nature">
        <title>An environmental bacterial taxon with a large and distinct metabolic repertoire.</title>
        <authorList>
            <person name="Wilson M.C."/>
            <person name="Mori T."/>
            <person name="Ruckert C."/>
            <person name="Uria A.R."/>
            <person name="Helf M.J."/>
            <person name="Takada K."/>
            <person name="Gernert C."/>
            <person name="Steffens U.A."/>
            <person name="Heycke N."/>
            <person name="Schmitt S."/>
            <person name="Rinke C."/>
            <person name="Helfrich E.J."/>
            <person name="Brachmann A.O."/>
            <person name="Gurgui C."/>
            <person name="Wakimoto T."/>
            <person name="Kracht M."/>
            <person name="Crusemann M."/>
            <person name="Hentschel U."/>
            <person name="Abe I."/>
            <person name="Matsunaga S."/>
            <person name="Kalinowski J."/>
            <person name="Takeyama H."/>
            <person name="Piel J."/>
        </authorList>
    </citation>
    <scope>NUCLEOTIDE SEQUENCE [LARGE SCALE GENOMIC DNA]</scope>
    <source>
        <strain evidence="4">TSY2</strain>
    </source>
</reference>
<dbReference type="PANTHER" id="PTHR43384:SF13">
    <property type="entry name" value="SLR0110 PROTEIN"/>
    <property type="match status" value="1"/>
</dbReference>
<dbReference type="GO" id="GO:0051782">
    <property type="term" value="P:negative regulation of cell division"/>
    <property type="evidence" value="ECO:0007669"/>
    <property type="project" value="TreeGrafter"/>
</dbReference>
<dbReference type="SUPFAM" id="SSF52172">
    <property type="entry name" value="CheY-like"/>
    <property type="match status" value="1"/>
</dbReference>
<dbReference type="GO" id="GO:0000160">
    <property type="term" value="P:phosphorelay signal transduction system"/>
    <property type="evidence" value="ECO:0007669"/>
    <property type="project" value="InterPro"/>
</dbReference>
<comment type="caution">
    <text evidence="3">The sequence shown here is derived from an EMBL/GenBank/DDBJ whole genome shotgun (WGS) entry which is preliminary data.</text>
</comment>
<dbReference type="Gene3D" id="3.40.50.2300">
    <property type="match status" value="1"/>
</dbReference>
<dbReference type="AlphaFoldDB" id="W4MAN9"/>
<dbReference type="PANTHER" id="PTHR43384">
    <property type="entry name" value="SEPTUM SITE-DETERMINING PROTEIN MIND HOMOLOG, CHLOROPLASTIC-RELATED"/>
    <property type="match status" value="1"/>
</dbReference>
<evidence type="ECO:0000259" key="2">
    <source>
        <dbReference type="PROSITE" id="PS50110"/>
    </source>
</evidence>
<dbReference type="InterPro" id="IPR011006">
    <property type="entry name" value="CheY-like_superfamily"/>
</dbReference>
<evidence type="ECO:0000256" key="1">
    <source>
        <dbReference type="PROSITE-ProRule" id="PRU00169"/>
    </source>
</evidence>
<feature type="domain" description="Response regulatory" evidence="2">
    <location>
        <begin position="1"/>
        <end position="112"/>
    </location>
</feature>
<dbReference type="InterPro" id="IPR001789">
    <property type="entry name" value="Sig_transdc_resp-reg_receiver"/>
</dbReference>